<evidence type="ECO:0000256" key="6">
    <source>
        <dbReference type="ARBA" id="ARBA00022603"/>
    </source>
</evidence>
<comment type="similarity">
    <text evidence="2 14">Belongs to the radical SAM superfamily. RlmN family.</text>
</comment>
<dbReference type="Proteomes" id="UP000076481">
    <property type="component" value="Unassembled WGS sequence"/>
</dbReference>
<feature type="active site" description="Proton acceptor" evidence="14">
    <location>
        <position position="99"/>
    </location>
</feature>
<dbReference type="GO" id="GO:0046872">
    <property type="term" value="F:metal ion binding"/>
    <property type="evidence" value="ECO:0007669"/>
    <property type="project" value="UniProtKB-KW"/>
</dbReference>
<organism evidence="16 17">
    <name type="scientific">Pelodictyon luteolum</name>
    <dbReference type="NCBI Taxonomy" id="1100"/>
    <lineage>
        <taxon>Bacteria</taxon>
        <taxon>Pseudomonadati</taxon>
        <taxon>Chlorobiota</taxon>
        <taxon>Chlorobiia</taxon>
        <taxon>Chlorobiales</taxon>
        <taxon>Chlorobiaceae</taxon>
        <taxon>Chlorobium/Pelodictyon group</taxon>
        <taxon>Pelodictyon</taxon>
    </lineage>
</organism>
<dbReference type="InterPro" id="IPR040072">
    <property type="entry name" value="Methyltransferase_A"/>
</dbReference>
<feature type="binding site" evidence="14">
    <location>
        <begin position="227"/>
        <end position="229"/>
    </location>
    <ligand>
        <name>S-adenosyl-L-methionine</name>
        <dbReference type="ChEBI" id="CHEBI:59789"/>
    </ligand>
</feature>
<dbReference type="RefSeq" id="WP_303681120.1">
    <property type="nucleotide sequence ID" value="NZ_LVWG01000019.1"/>
</dbReference>
<dbReference type="GO" id="GO:0030488">
    <property type="term" value="P:tRNA methylation"/>
    <property type="evidence" value="ECO:0007669"/>
    <property type="project" value="UniProtKB-UniRule"/>
</dbReference>
<dbReference type="InterPro" id="IPR027492">
    <property type="entry name" value="RNA_MTrfase_RlmN"/>
</dbReference>
<dbReference type="GO" id="GO:0070040">
    <property type="term" value="F:rRNA (adenine(2503)-C2-)-methyltransferase activity"/>
    <property type="evidence" value="ECO:0007669"/>
    <property type="project" value="UniProtKB-UniRule"/>
</dbReference>
<keyword evidence="8 14" id="KW-0949">S-adenosyl-L-methionine</keyword>
<comment type="subcellular location">
    <subcellularLocation>
        <location evidence="1 14">Cytoplasm</location>
    </subcellularLocation>
</comment>
<evidence type="ECO:0000256" key="5">
    <source>
        <dbReference type="ARBA" id="ARBA00022552"/>
    </source>
</evidence>
<accession>A0A165M260</accession>
<dbReference type="Pfam" id="PF04055">
    <property type="entry name" value="Radical_SAM"/>
    <property type="match status" value="1"/>
</dbReference>
<dbReference type="GO" id="GO:0019843">
    <property type="term" value="F:rRNA binding"/>
    <property type="evidence" value="ECO:0007669"/>
    <property type="project" value="UniProtKB-UniRule"/>
</dbReference>
<keyword evidence="9 14" id="KW-0819">tRNA processing</keyword>
<comment type="miscellaneous">
    <text evidence="14">Reaction proceeds by a ping-pong mechanism involving intermediate methylation of a conserved cysteine residue.</text>
</comment>
<proteinExistence type="inferred from homology"/>
<dbReference type="PANTHER" id="PTHR30544">
    <property type="entry name" value="23S RRNA METHYLTRANSFERASE"/>
    <property type="match status" value="1"/>
</dbReference>
<name>A0A165M260_PELLU</name>
<feature type="binding site" evidence="14">
    <location>
        <position position="119"/>
    </location>
    <ligand>
        <name>[4Fe-4S] cluster</name>
        <dbReference type="ChEBI" id="CHEBI:49883"/>
        <note>4Fe-4S-S-AdoMet</note>
    </ligand>
</feature>
<feature type="active site" description="S-methylcysteine intermediate" evidence="14">
    <location>
        <position position="347"/>
    </location>
</feature>
<feature type="binding site" evidence="14">
    <location>
        <begin position="171"/>
        <end position="172"/>
    </location>
    <ligand>
        <name>S-adenosyl-L-methionine</name>
        <dbReference type="ChEBI" id="CHEBI:59789"/>
    </ligand>
</feature>
<comment type="caution">
    <text evidence="16">The sequence shown here is derived from an EMBL/GenBank/DDBJ whole genome shotgun (WGS) entry which is preliminary data.</text>
</comment>
<keyword evidence="13 14" id="KW-1015">Disulfide bond</keyword>
<keyword evidence="12 14" id="KW-0411">Iron-sulfur</keyword>
<evidence type="ECO:0000256" key="14">
    <source>
        <dbReference type="HAMAP-Rule" id="MF_01849"/>
    </source>
</evidence>
<evidence type="ECO:0000256" key="1">
    <source>
        <dbReference type="ARBA" id="ARBA00004496"/>
    </source>
</evidence>
<sequence>MPREQINILDLRLDELKDALGAINEPQWRASQLHQWLFSHRAASFDEITTLSLPLRSKLAESFCIKPPLTEKHDESREGGTPGATEKLLLQLPDGERIETVLIPGPNRMTACVSAQAGCPLGCTFCATGQMGFRRNLSPGEITGQVWALSDMLQKRNPEASITNIVFMGMGEPLLNTESVIEAVLNLSTRKYRFSTSQRKITISTVGITPEIDRLADTGLKTRLAVSLHSAIQEKREALMPQAARQYPLDRLRESLSRYASRTGEPVTLAYMLLKGINDSEDDAKRLLRYASGFFCKINLIDYNSIVNIKFEPVFDSTRERFRDILQAAGLQVTIRKSYGTPINAACGQLAADSMRKSDNL</sequence>
<dbReference type="Gene3D" id="1.10.150.530">
    <property type="match status" value="1"/>
</dbReference>
<evidence type="ECO:0000259" key="15">
    <source>
        <dbReference type="PROSITE" id="PS51918"/>
    </source>
</evidence>
<feature type="binding site" evidence="14">
    <location>
        <position position="123"/>
    </location>
    <ligand>
        <name>[4Fe-4S] cluster</name>
        <dbReference type="ChEBI" id="CHEBI:49883"/>
        <note>4Fe-4S-S-AdoMet</note>
    </ligand>
</feature>
<feature type="domain" description="Radical SAM core" evidence="15">
    <location>
        <begin position="105"/>
        <end position="342"/>
    </location>
</feature>
<evidence type="ECO:0000256" key="2">
    <source>
        <dbReference type="ARBA" id="ARBA00007544"/>
    </source>
</evidence>
<dbReference type="GO" id="GO:0070475">
    <property type="term" value="P:rRNA base methylation"/>
    <property type="evidence" value="ECO:0007669"/>
    <property type="project" value="UniProtKB-UniRule"/>
</dbReference>
<dbReference type="HAMAP" id="MF_01849">
    <property type="entry name" value="RNA_methyltr_RlmN"/>
    <property type="match status" value="1"/>
</dbReference>
<evidence type="ECO:0000256" key="10">
    <source>
        <dbReference type="ARBA" id="ARBA00022723"/>
    </source>
</evidence>
<evidence type="ECO:0000256" key="4">
    <source>
        <dbReference type="ARBA" id="ARBA00022490"/>
    </source>
</evidence>
<dbReference type="CDD" id="cd01335">
    <property type="entry name" value="Radical_SAM"/>
    <property type="match status" value="1"/>
</dbReference>
<dbReference type="GO" id="GO:0051539">
    <property type="term" value="F:4 iron, 4 sulfur cluster binding"/>
    <property type="evidence" value="ECO:0007669"/>
    <property type="project" value="UniProtKB-UniRule"/>
</dbReference>
<evidence type="ECO:0000256" key="13">
    <source>
        <dbReference type="ARBA" id="ARBA00023157"/>
    </source>
</evidence>
<feature type="binding site" evidence="14">
    <location>
        <position position="204"/>
    </location>
    <ligand>
        <name>S-adenosyl-L-methionine</name>
        <dbReference type="ChEBI" id="CHEBI:59789"/>
    </ligand>
</feature>
<dbReference type="InterPro" id="IPR013785">
    <property type="entry name" value="Aldolase_TIM"/>
</dbReference>
<dbReference type="InterPro" id="IPR048641">
    <property type="entry name" value="RlmN_N"/>
</dbReference>
<comment type="catalytic activity">
    <reaction evidence="14">
        <text>adenosine(2503) in 23S rRNA + 2 reduced [2Fe-2S]-[ferredoxin] + 2 S-adenosyl-L-methionine = 2-methyladenosine(2503) in 23S rRNA + 5'-deoxyadenosine + L-methionine + 2 oxidized [2Fe-2S]-[ferredoxin] + S-adenosyl-L-homocysteine</text>
        <dbReference type="Rhea" id="RHEA:42916"/>
        <dbReference type="Rhea" id="RHEA-COMP:10000"/>
        <dbReference type="Rhea" id="RHEA-COMP:10001"/>
        <dbReference type="Rhea" id="RHEA-COMP:10152"/>
        <dbReference type="Rhea" id="RHEA-COMP:10282"/>
        <dbReference type="ChEBI" id="CHEBI:17319"/>
        <dbReference type="ChEBI" id="CHEBI:33737"/>
        <dbReference type="ChEBI" id="CHEBI:33738"/>
        <dbReference type="ChEBI" id="CHEBI:57844"/>
        <dbReference type="ChEBI" id="CHEBI:57856"/>
        <dbReference type="ChEBI" id="CHEBI:59789"/>
        <dbReference type="ChEBI" id="CHEBI:74411"/>
        <dbReference type="ChEBI" id="CHEBI:74497"/>
        <dbReference type="EC" id="2.1.1.192"/>
    </reaction>
</comment>
<evidence type="ECO:0000256" key="12">
    <source>
        <dbReference type="ARBA" id="ARBA00023014"/>
    </source>
</evidence>
<comment type="catalytic activity">
    <reaction evidence="14">
        <text>adenosine(37) in tRNA + 2 reduced [2Fe-2S]-[ferredoxin] + 2 S-adenosyl-L-methionine = 2-methyladenosine(37) in tRNA + 5'-deoxyadenosine + L-methionine + 2 oxidized [2Fe-2S]-[ferredoxin] + S-adenosyl-L-homocysteine</text>
        <dbReference type="Rhea" id="RHEA:43332"/>
        <dbReference type="Rhea" id="RHEA-COMP:10000"/>
        <dbReference type="Rhea" id="RHEA-COMP:10001"/>
        <dbReference type="Rhea" id="RHEA-COMP:10162"/>
        <dbReference type="Rhea" id="RHEA-COMP:10485"/>
        <dbReference type="ChEBI" id="CHEBI:17319"/>
        <dbReference type="ChEBI" id="CHEBI:33737"/>
        <dbReference type="ChEBI" id="CHEBI:33738"/>
        <dbReference type="ChEBI" id="CHEBI:57844"/>
        <dbReference type="ChEBI" id="CHEBI:57856"/>
        <dbReference type="ChEBI" id="CHEBI:59789"/>
        <dbReference type="ChEBI" id="CHEBI:74411"/>
        <dbReference type="ChEBI" id="CHEBI:74497"/>
        <dbReference type="EC" id="2.1.1.192"/>
    </reaction>
</comment>
<dbReference type="SUPFAM" id="SSF102114">
    <property type="entry name" value="Radical SAM enzymes"/>
    <property type="match status" value="1"/>
</dbReference>
<dbReference type="InterPro" id="IPR004383">
    <property type="entry name" value="rRNA_lsu_MTrfase_RlmN/Cfr"/>
</dbReference>
<comment type="caution">
    <text evidence="14">Lacks conserved residue(s) required for the propagation of feature annotation.</text>
</comment>
<evidence type="ECO:0000313" key="17">
    <source>
        <dbReference type="Proteomes" id="UP000076481"/>
    </source>
</evidence>
<dbReference type="InterPro" id="IPR007197">
    <property type="entry name" value="rSAM"/>
</dbReference>
<evidence type="ECO:0000313" key="16">
    <source>
        <dbReference type="EMBL" id="KZK74724.1"/>
    </source>
</evidence>
<keyword evidence="5 14" id="KW-0698">rRNA processing</keyword>
<protein>
    <recommendedName>
        <fullName evidence="14">Probable dual-specificity RNA methyltransferase RlmN</fullName>
        <ecNumber evidence="14">2.1.1.192</ecNumber>
    </recommendedName>
    <alternativeName>
        <fullName evidence="14">23S rRNA (adenine(2503)-C(2))-methyltransferase</fullName>
    </alternativeName>
    <alternativeName>
        <fullName evidence="14">23S rRNA m2A2503 methyltransferase</fullName>
    </alternativeName>
    <alternativeName>
        <fullName evidence="14">Ribosomal RNA large subunit methyltransferase N</fullName>
    </alternativeName>
    <alternativeName>
        <fullName evidence="14">tRNA (adenine(37)-C(2))-methyltransferase</fullName>
    </alternativeName>
    <alternativeName>
        <fullName evidence="14">tRNA m2A37 methyltransferase</fullName>
    </alternativeName>
</protein>
<dbReference type="GO" id="GO:0002935">
    <property type="term" value="F:tRNA (adenine(37)-C2)-methyltransferase activity"/>
    <property type="evidence" value="ECO:0007669"/>
    <property type="project" value="UniProtKB-UniRule"/>
</dbReference>
<reference evidence="16 17" key="1">
    <citation type="submission" date="2016-03" db="EMBL/GenBank/DDBJ databases">
        <title>Speciation and ecological success in dimly lit waters: horizontal gene transfer in a green sulfur bacteria bloom unveiled by metagenomic assembly.</title>
        <authorList>
            <person name="Llorens-Mares T."/>
            <person name="Liu Z."/>
            <person name="Allen L.Z."/>
            <person name="Rusch D.B."/>
            <person name="Craig M.T."/>
            <person name="Dupont C.L."/>
            <person name="Bryant D.A."/>
            <person name="Casamayor E.O."/>
        </authorList>
    </citation>
    <scope>NUCLEOTIDE SEQUENCE [LARGE SCALE GENOMIC DNA]</scope>
    <source>
        <strain evidence="16">CIII</strain>
    </source>
</reference>
<dbReference type="EC" id="2.1.1.192" evidence="14"/>
<evidence type="ECO:0000256" key="3">
    <source>
        <dbReference type="ARBA" id="ARBA00022485"/>
    </source>
</evidence>
<keyword evidence="6 14" id="KW-0489">Methyltransferase</keyword>
<dbReference type="GO" id="GO:0000049">
    <property type="term" value="F:tRNA binding"/>
    <property type="evidence" value="ECO:0007669"/>
    <property type="project" value="UniProtKB-UniRule"/>
</dbReference>
<dbReference type="InterPro" id="IPR058240">
    <property type="entry name" value="rSAM_sf"/>
</dbReference>
<dbReference type="EMBL" id="LVWG01000019">
    <property type="protein sequence ID" value="KZK74724.1"/>
    <property type="molecule type" value="Genomic_DNA"/>
</dbReference>
<dbReference type="PROSITE" id="PS51918">
    <property type="entry name" value="RADICAL_SAM"/>
    <property type="match status" value="1"/>
</dbReference>
<dbReference type="NCBIfam" id="TIGR00048">
    <property type="entry name" value="rRNA_mod_RlmN"/>
    <property type="match status" value="1"/>
</dbReference>
<keyword evidence="4 14" id="KW-0963">Cytoplasm</keyword>
<evidence type="ECO:0000256" key="8">
    <source>
        <dbReference type="ARBA" id="ARBA00022691"/>
    </source>
</evidence>
<dbReference type="GO" id="GO:0005737">
    <property type="term" value="C:cytoplasm"/>
    <property type="evidence" value="ECO:0007669"/>
    <property type="project" value="UniProtKB-SubCell"/>
</dbReference>
<keyword evidence="10 14" id="KW-0479">Metal-binding</keyword>
<dbReference type="SFLD" id="SFLDG01062">
    <property type="entry name" value="methyltransferase_(Class_A)"/>
    <property type="match status" value="1"/>
</dbReference>
<gene>
    <name evidence="14" type="primary">rlmN</name>
    <name evidence="16" type="ORF">A3K90_04580</name>
</gene>
<keyword evidence="7 14" id="KW-0808">Transferase</keyword>
<keyword evidence="11 14" id="KW-0408">Iron</keyword>
<feature type="binding site" evidence="14">
    <location>
        <position position="304"/>
    </location>
    <ligand>
        <name>S-adenosyl-L-methionine</name>
        <dbReference type="ChEBI" id="CHEBI:59789"/>
    </ligand>
</feature>
<evidence type="ECO:0000256" key="11">
    <source>
        <dbReference type="ARBA" id="ARBA00023004"/>
    </source>
</evidence>
<evidence type="ECO:0000256" key="9">
    <source>
        <dbReference type="ARBA" id="ARBA00022694"/>
    </source>
</evidence>
<dbReference type="AlphaFoldDB" id="A0A165M260"/>
<dbReference type="Gene3D" id="3.20.20.70">
    <property type="entry name" value="Aldolase class I"/>
    <property type="match status" value="1"/>
</dbReference>
<dbReference type="PIRSF" id="PIRSF006004">
    <property type="entry name" value="CHP00048"/>
    <property type="match status" value="1"/>
</dbReference>
<dbReference type="SFLD" id="SFLDF00275">
    <property type="entry name" value="adenosine_C2_methyltransferase"/>
    <property type="match status" value="1"/>
</dbReference>
<comment type="function">
    <text evidence="14">Specifically methylates position 2 of adenine 2503 in 23S rRNA and position 2 of adenine 37 in tRNAs.</text>
</comment>
<dbReference type="PANTHER" id="PTHR30544:SF5">
    <property type="entry name" value="RADICAL SAM CORE DOMAIN-CONTAINING PROTEIN"/>
    <property type="match status" value="1"/>
</dbReference>
<comment type="cofactor">
    <cofactor evidence="14">
        <name>[4Fe-4S] cluster</name>
        <dbReference type="ChEBI" id="CHEBI:49883"/>
    </cofactor>
    <text evidence="14">Binds 1 [4Fe-4S] cluster. The cluster is coordinated with 3 cysteines and an exchangeable S-adenosyl-L-methionine.</text>
</comment>
<dbReference type="Pfam" id="PF21016">
    <property type="entry name" value="RlmN_N"/>
    <property type="match status" value="1"/>
</dbReference>
<dbReference type="SFLD" id="SFLDS00029">
    <property type="entry name" value="Radical_SAM"/>
    <property type="match status" value="1"/>
</dbReference>
<keyword evidence="3 14" id="KW-0004">4Fe-4S</keyword>
<evidence type="ECO:0000256" key="7">
    <source>
        <dbReference type="ARBA" id="ARBA00022679"/>
    </source>
</evidence>
<feature type="binding site" evidence="14">
    <location>
        <position position="126"/>
    </location>
    <ligand>
        <name>[4Fe-4S] cluster</name>
        <dbReference type="ChEBI" id="CHEBI:49883"/>
        <note>4Fe-4S-S-AdoMet</note>
    </ligand>
</feature>